<organism evidence="2 3">
    <name type="scientific">Sphingomonas ursincola</name>
    <dbReference type="NCBI Taxonomy" id="56361"/>
    <lineage>
        <taxon>Bacteria</taxon>
        <taxon>Pseudomonadati</taxon>
        <taxon>Pseudomonadota</taxon>
        <taxon>Alphaproteobacteria</taxon>
        <taxon>Sphingomonadales</taxon>
        <taxon>Sphingomonadaceae</taxon>
        <taxon>Sphingomonas</taxon>
    </lineage>
</organism>
<comment type="caution">
    <text evidence="2">The sequence shown here is derived from an EMBL/GenBank/DDBJ whole genome shotgun (WGS) entry which is preliminary data.</text>
</comment>
<accession>A0A7V8RAD6</accession>
<proteinExistence type="predicted"/>
<dbReference type="PROSITE" id="PS00430">
    <property type="entry name" value="TONB_DEPENDENT_REC_1"/>
    <property type="match status" value="1"/>
</dbReference>
<keyword evidence="3" id="KW-1185">Reference proteome</keyword>
<gene>
    <name evidence="2" type="ORF">FG486_00590</name>
</gene>
<feature type="signal peptide" evidence="1">
    <location>
        <begin position="1"/>
        <end position="22"/>
    </location>
</feature>
<feature type="chain" id="PRO_5031126144" evidence="1">
    <location>
        <begin position="23"/>
        <end position="300"/>
    </location>
</feature>
<dbReference type="AlphaFoldDB" id="A0A7V8RAD6"/>
<dbReference type="RefSeq" id="WP_137775498.1">
    <property type="nucleotide sequence ID" value="NZ_BAAAGB010000002.1"/>
</dbReference>
<protein>
    <submittedName>
        <fullName evidence="2">Uncharacterized protein</fullName>
    </submittedName>
</protein>
<dbReference type="InterPro" id="IPR010916">
    <property type="entry name" value="TonB_box_CS"/>
</dbReference>
<reference evidence="2 3" key="1">
    <citation type="journal article" date="1994" name="Int. J. Syst. Bacteriol.">
        <title>Phylogenetic positions of novel aerobic, bacteriochlorophyll a-containing bacteria and description of Roseococcus thiosulfatophilus gen. nov., sp. nov., Erythromicrobium ramosum gen. nov., sp. nov., and Erythrobacter litoralis sp. nov.</title>
        <authorList>
            <person name="Yurkov V."/>
            <person name="Stackebrandt E."/>
            <person name="Holmes A."/>
            <person name="Fuerst J.A."/>
            <person name="Hugenholtz P."/>
            <person name="Golecki J."/>
            <person name="Gad'on N."/>
            <person name="Gorlenko V.M."/>
            <person name="Kompantseva E.I."/>
            <person name="Drews G."/>
        </authorList>
    </citation>
    <scope>NUCLEOTIDE SEQUENCE [LARGE SCALE GENOMIC DNA]</scope>
    <source>
        <strain evidence="2 3">KR-99</strain>
    </source>
</reference>
<dbReference type="EMBL" id="VDES01000001">
    <property type="protein sequence ID" value="MBA1372820.1"/>
    <property type="molecule type" value="Genomic_DNA"/>
</dbReference>
<evidence type="ECO:0000256" key="1">
    <source>
        <dbReference type="SAM" id="SignalP"/>
    </source>
</evidence>
<evidence type="ECO:0000313" key="3">
    <source>
        <dbReference type="Proteomes" id="UP000589292"/>
    </source>
</evidence>
<evidence type="ECO:0000313" key="2">
    <source>
        <dbReference type="EMBL" id="MBA1372820.1"/>
    </source>
</evidence>
<dbReference type="Proteomes" id="UP000589292">
    <property type="component" value="Unassembled WGS sequence"/>
</dbReference>
<name>A0A7V8RAD6_9SPHN</name>
<sequence>MNCGKLLAGLALGALLASPVAAQTRASEDETIVVTGTRMTRGEAFEMARRYTRAVLAIPQADQNARWADPLCIGAIGLRPEVATPLIDRIEATARNVGATVARGECAPNVLLLFVLDSDSVYAEVELKRSDLLQTSTKEQRRTLSQPGLPVRWFYGQVIEGLGGRGLTQNAPALGQNPAALLDLPVINEGALSRLNSPAQLSIKGVTVLVDVPRVSNVSFDALSDYLAFGILSRTRLDASPDASSIVSLFQADPQDRPSGMSDLDRAMLKALYKIPVNRSAAVHRNQMASEMVKEIAAIQ</sequence>
<keyword evidence="1" id="KW-0732">Signal</keyword>